<reference evidence="2 3" key="1">
    <citation type="submission" date="2020-01" db="EMBL/GenBank/DDBJ databases">
        <title>Insect and environment-associated Actinomycetes.</title>
        <authorList>
            <person name="Currrie C."/>
            <person name="Chevrette M."/>
            <person name="Carlson C."/>
            <person name="Stubbendieck R."/>
            <person name="Wendt-Pienkowski E."/>
        </authorList>
    </citation>
    <scope>NUCLEOTIDE SEQUENCE [LARGE SCALE GENOMIC DNA]</scope>
    <source>
        <strain evidence="2 3">SID7590</strain>
    </source>
</reference>
<dbReference type="Proteomes" id="UP000469670">
    <property type="component" value="Unassembled WGS sequence"/>
</dbReference>
<organism evidence="2 3">
    <name type="scientific">Streptomyces parvus</name>
    <dbReference type="NCBI Taxonomy" id="66428"/>
    <lineage>
        <taxon>Bacteria</taxon>
        <taxon>Bacillati</taxon>
        <taxon>Actinomycetota</taxon>
        <taxon>Actinomycetes</taxon>
        <taxon>Kitasatosporales</taxon>
        <taxon>Streptomycetaceae</taxon>
        <taxon>Streptomyces</taxon>
    </lineage>
</organism>
<evidence type="ECO:0000313" key="2">
    <source>
        <dbReference type="EMBL" id="NEC20519.1"/>
    </source>
</evidence>
<dbReference type="InterPro" id="IPR046053">
    <property type="entry name" value="DUF6011"/>
</dbReference>
<sequence>MAYADRNPQPTLIDDPNTGYRHRYCRRCGRPLTALSSRLTGYGADCDPNRRSPAAAPHEVEQDAIPGT</sequence>
<gene>
    <name evidence="2" type="ORF">G3I50_20045</name>
</gene>
<name>A0A7K3RZE8_9ACTN</name>
<protein>
    <submittedName>
        <fullName evidence="2">Uncharacterized protein</fullName>
    </submittedName>
</protein>
<dbReference type="AlphaFoldDB" id="A0A7K3RZE8"/>
<dbReference type="Pfam" id="PF19474">
    <property type="entry name" value="DUF6011"/>
    <property type="match status" value="1"/>
</dbReference>
<accession>A0A7K3RZE8</accession>
<evidence type="ECO:0000256" key="1">
    <source>
        <dbReference type="SAM" id="MobiDB-lite"/>
    </source>
</evidence>
<feature type="region of interest" description="Disordered" evidence="1">
    <location>
        <begin position="42"/>
        <end position="68"/>
    </location>
</feature>
<evidence type="ECO:0000313" key="3">
    <source>
        <dbReference type="Proteomes" id="UP000469670"/>
    </source>
</evidence>
<dbReference type="RefSeq" id="WP_164204276.1">
    <property type="nucleotide sequence ID" value="NZ_JAAGMP010000895.1"/>
</dbReference>
<proteinExistence type="predicted"/>
<dbReference type="EMBL" id="JAAGMP010000895">
    <property type="protein sequence ID" value="NEC20519.1"/>
    <property type="molecule type" value="Genomic_DNA"/>
</dbReference>
<comment type="caution">
    <text evidence="2">The sequence shown here is derived from an EMBL/GenBank/DDBJ whole genome shotgun (WGS) entry which is preliminary data.</text>
</comment>